<dbReference type="EMBL" id="UINC01001841">
    <property type="protein sequence ID" value="SUZ89792.1"/>
    <property type="molecule type" value="Genomic_DNA"/>
</dbReference>
<organism evidence="2">
    <name type="scientific">marine metagenome</name>
    <dbReference type="NCBI Taxonomy" id="408172"/>
    <lineage>
        <taxon>unclassified sequences</taxon>
        <taxon>metagenomes</taxon>
        <taxon>ecological metagenomes</taxon>
    </lineage>
</organism>
<gene>
    <name evidence="2" type="ORF">METZ01_LOCUS42646</name>
</gene>
<name>A0A381RDE8_9ZZZZ</name>
<reference evidence="2" key="1">
    <citation type="submission" date="2018-05" db="EMBL/GenBank/DDBJ databases">
        <authorList>
            <person name="Lanie J.A."/>
            <person name="Ng W.-L."/>
            <person name="Kazmierczak K.M."/>
            <person name="Andrzejewski T.M."/>
            <person name="Davidsen T.M."/>
            <person name="Wayne K.J."/>
            <person name="Tettelin H."/>
            <person name="Glass J.I."/>
            <person name="Rusch D."/>
            <person name="Podicherti R."/>
            <person name="Tsui H.-C.T."/>
            <person name="Winkler M.E."/>
        </authorList>
    </citation>
    <scope>NUCLEOTIDE SEQUENCE</scope>
</reference>
<evidence type="ECO:0000313" key="2">
    <source>
        <dbReference type="EMBL" id="SUZ89792.1"/>
    </source>
</evidence>
<sequence length="170" mass="19213">MQLFQRRRWVDPGRLAEGLAAFVQQLVWINEHTGLEMSAWRRTDGHHQGAILATTTYDDHGWFLAEVVRLQTLADYGPINEATAALTIGEDAFERWDAPPDTPADWLPGWSFLLQITAPEETPAWPSQGWTNAEGADGRITWLLDGEWPADNRPADGVSGARQERWTRIH</sequence>
<evidence type="ECO:0000256" key="1">
    <source>
        <dbReference type="SAM" id="MobiDB-lite"/>
    </source>
</evidence>
<dbReference type="AlphaFoldDB" id="A0A381RDE8"/>
<protein>
    <submittedName>
        <fullName evidence="2">Uncharacterized protein</fullName>
    </submittedName>
</protein>
<feature type="region of interest" description="Disordered" evidence="1">
    <location>
        <begin position="147"/>
        <end position="170"/>
    </location>
</feature>
<proteinExistence type="predicted"/>
<accession>A0A381RDE8</accession>